<protein>
    <submittedName>
        <fullName evidence="1">Uncharacterized protein</fullName>
    </submittedName>
</protein>
<proteinExistence type="predicted"/>
<dbReference type="Proteomes" id="UP000647339">
    <property type="component" value="Unassembled WGS sequence"/>
</dbReference>
<reference evidence="2" key="1">
    <citation type="journal article" date="2019" name="Int. J. Syst. Evol. Microbiol.">
        <title>The Global Catalogue of Microorganisms (GCM) 10K type strain sequencing project: providing services to taxonomists for standard genome sequencing and annotation.</title>
        <authorList>
            <consortium name="The Broad Institute Genomics Platform"/>
            <consortium name="The Broad Institute Genome Sequencing Center for Infectious Disease"/>
            <person name="Wu L."/>
            <person name="Ma J."/>
        </authorList>
    </citation>
    <scope>NUCLEOTIDE SEQUENCE [LARGE SCALE GENOMIC DNA]</scope>
    <source>
        <strain evidence="2">CGMCC 1.15407</strain>
    </source>
</reference>
<dbReference type="EMBL" id="BMIU01000010">
    <property type="protein sequence ID" value="GGF34474.1"/>
    <property type="molecule type" value="Genomic_DNA"/>
</dbReference>
<evidence type="ECO:0000313" key="1">
    <source>
        <dbReference type="EMBL" id="GGF34474.1"/>
    </source>
</evidence>
<name>A0ABQ1V3U4_9BACT</name>
<sequence length="136" mass="16319">MEKHNEPNFAFYEVITFDEKEEPIDYRVFEHPHLLRARAMAYAYQMYRNDPGDMLSGLSEDLKISKGEGDFKAEVFFAYYQDGEAVKIQLTPREDHREECENEVFILSDLGYTDWTCIEDWYEEEFDKLVQEYAKR</sequence>
<evidence type="ECO:0000313" key="2">
    <source>
        <dbReference type="Proteomes" id="UP000647339"/>
    </source>
</evidence>
<keyword evidence="2" id="KW-1185">Reference proteome</keyword>
<organism evidence="1 2">
    <name type="scientific">Echinicola rosea</name>
    <dbReference type="NCBI Taxonomy" id="1807691"/>
    <lineage>
        <taxon>Bacteria</taxon>
        <taxon>Pseudomonadati</taxon>
        <taxon>Bacteroidota</taxon>
        <taxon>Cytophagia</taxon>
        <taxon>Cytophagales</taxon>
        <taxon>Cyclobacteriaceae</taxon>
        <taxon>Echinicola</taxon>
    </lineage>
</organism>
<comment type="caution">
    <text evidence="1">The sequence shown here is derived from an EMBL/GenBank/DDBJ whole genome shotgun (WGS) entry which is preliminary data.</text>
</comment>
<accession>A0ABQ1V3U4</accession>
<dbReference type="RefSeq" id="WP_137401844.1">
    <property type="nucleotide sequence ID" value="NZ_BMIU01000010.1"/>
</dbReference>
<gene>
    <name evidence="1" type="ORF">GCM10011339_23440</name>
</gene>